<dbReference type="InterPro" id="IPR036465">
    <property type="entry name" value="vWFA_dom_sf"/>
</dbReference>
<feature type="domain" description="Ig-like" evidence="9">
    <location>
        <begin position="491"/>
        <end position="575"/>
    </location>
</feature>
<dbReference type="InterPro" id="IPR018097">
    <property type="entry name" value="EGF_Ca-bd_CS"/>
</dbReference>
<evidence type="ECO:0000256" key="4">
    <source>
        <dbReference type="ARBA" id="ARBA00022737"/>
    </source>
</evidence>
<dbReference type="GO" id="GO:0005576">
    <property type="term" value="C:extracellular region"/>
    <property type="evidence" value="ECO:0007669"/>
    <property type="project" value="UniProtKB-SubCell"/>
</dbReference>
<protein>
    <recommendedName>
        <fullName evidence="9">Ig-like domain-containing protein</fullName>
    </recommendedName>
</protein>
<dbReference type="PROSITE" id="PS50092">
    <property type="entry name" value="TSP1"/>
    <property type="match status" value="3"/>
</dbReference>
<dbReference type="Pfam" id="PF00090">
    <property type="entry name" value="TSP_1"/>
    <property type="match status" value="3"/>
</dbReference>
<dbReference type="InterPro" id="IPR056475">
    <property type="entry name" value="GBD_Hemicentin/VWA7"/>
</dbReference>
<keyword evidence="2" id="KW-0964">Secreted</keyword>
<accession>A0A9J6CG42</accession>
<feature type="chain" id="PRO_5039912694" description="Ig-like domain-containing protein" evidence="8">
    <location>
        <begin position="18"/>
        <end position="2257"/>
    </location>
</feature>
<dbReference type="CDD" id="cd00096">
    <property type="entry name" value="Ig"/>
    <property type="match status" value="2"/>
</dbReference>
<feature type="domain" description="Ig-like" evidence="9">
    <location>
        <begin position="1614"/>
        <end position="1700"/>
    </location>
</feature>
<dbReference type="PROSITE" id="PS01187">
    <property type="entry name" value="EGF_CA"/>
    <property type="match status" value="1"/>
</dbReference>
<dbReference type="GO" id="GO:0032991">
    <property type="term" value="C:protein-containing complex"/>
    <property type="evidence" value="ECO:0007669"/>
    <property type="project" value="UniProtKB-ARBA"/>
</dbReference>
<keyword evidence="6" id="KW-0325">Glycoprotein</keyword>
<feature type="domain" description="Ig-like" evidence="9">
    <location>
        <begin position="666"/>
        <end position="750"/>
    </location>
</feature>
<dbReference type="PANTHER" id="PTHR45080:SF8">
    <property type="entry name" value="IG-LIKE DOMAIN-CONTAINING PROTEIN"/>
    <property type="match status" value="1"/>
</dbReference>
<dbReference type="SUPFAM" id="SSF53300">
    <property type="entry name" value="vWA-like"/>
    <property type="match status" value="1"/>
</dbReference>
<feature type="domain" description="Ig-like" evidence="9">
    <location>
        <begin position="1388"/>
        <end position="1471"/>
    </location>
</feature>
<dbReference type="Pfam" id="PF07679">
    <property type="entry name" value="I-set"/>
    <property type="match status" value="5"/>
</dbReference>
<dbReference type="CDD" id="cd00054">
    <property type="entry name" value="EGF_CA"/>
    <property type="match status" value="1"/>
</dbReference>
<evidence type="ECO:0000259" key="9">
    <source>
        <dbReference type="PROSITE" id="PS50835"/>
    </source>
</evidence>
<feature type="domain" description="Ig-like" evidence="9">
    <location>
        <begin position="852"/>
        <end position="939"/>
    </location>
</feature>
<dbReference type="SUPFAM" id="SSF48726">
    <property type="entry name" value="Immunoglobulin"/>
    <property type="match status" value="13"/>
</dbReference>
<comment type="caution">
    <text evidence="10">The sequence shown here is derived from an EMBL/GenBank/DDBJ whole genome shotgun (WGS) entry which is preliminary data.</text>
</comment>
<dbReference type="FunFam" id="2.20.100.10:FF:000001">
    <property type="entry name" value="semaphorin-5A isoform X1"/>
    <property type="match status" value="2"/>
</dbReference>
<dbReference type="InterPro" id="IPR013783">
    <property type="entry name" value="Ig-like_fold"/>
</dbReference>
<keyword evidence="4" id="KW-0677">Repeat</keyword>
<keyword evidence="7" id="KW-0393">Immunoglobulin domain</keyword>
<feature type="domain" description="Ig-like" evidence="9">
    <location>
        <begin position="1475"/>
        <end position="1609"/>
    </location>
</feature>
<evidence type="ECO:0000313" key="10">
    <source>
        <dbReference type="EMBL" id="KAG5680582.1"/>
    </source>
</evidence>
<dbReference type="CDD" id="cd00198">
    <property type="entry name" value="vWFA"/>
    <property type="match status" value="1"/>
</dbReference>
<evidence type="ECO:0000256" key="7">
    <source>
        <dbReference type="ARBA" id="ARBA00023319"/>
    </source>
</evidence>
<keyword evidence="3 8" id="KW-0732">Signal</keyword>
<feature type="domain" description="Ig-like" evidence="9">
    <location>
        <begin position="580"/>
        <end position="661"/>
    </location>
</feature>
<feature type="domain" description="Ig-like" evidence="9">
    <location>
        <begin position="1204"/>
        <end position="1285"/>
    </location>
</feature>
<evidence type="ECO:0000256" key="6">
    <source>
        <dbReference type="ARBA" id="ARBA00023180"/>
    </source>
</evidence>
<reference evidence="10" key="1">
    <citation type="submission" date="2021-03" db="EMBL/GenBank/DDBJ databases">
        <title>Chromosome level genome of the anhydrobiotic midge Polypedilum vanderplanki.</title>
        <authorList>
            <person name="Yoshida Y."/>
            <person name="Kikawada T."/>
            <person name="Gusev O."/>
        </authorList>
    </citation>
    <scope>NUCLEOTIDE SEQUENCE</scope>
    <source>
        <strain evidence="10">NIAS01</strain>
        <tissue evidence="10">Whole body or cell culture</tissue>
    </source>
</reference>
<dbReference type="EMBL" id="JADBJN010000001">
    <property type="protein sequence ID" value="KAG5680582.1"/>
    <property type="molecule type" value="Genomic_DNA"/>
</dbReference>
<feature type="domain" description="Ig-like" evidence="9">
    <location>
        <begin position="1709"/>
        <end position="1815"/>
    </location>
</feature>
<dbReference type="Pfam" id="PF25106">
    <property type="entry name" value="VWA_4"/>
    <property type="match status" value="1"/>
</dbReference>
<dbReference type="PANTHER" id="PTHR45080">
    <property type="entry name" value="CONTACTIN 5"/>
    <property type="match status" value="1"/>
</dbReference>
<evidence type="ECO:0000256" key="2">
    <source>
        <dbReference type="ARBA" id="ARBA00022525"/>
    </source>
</evidence>
<keyword evidence="5" id="KW-1015">Disulfide bond</keyword>
<evidence type="ECO:0000313" key="11">
    <source>
        <dbReference type="Proteomes" id="UP001107558"/>
    </source>
</evidence>
<evidence type="ECO:0000256" key="5">
    <source>
        <dbReference type="ARBA" id="ARBA00023157"/>
    </source>
</evidence>
<dbReference type="GO" id="GO:0007156">
    <property type="term" value="P:homophilic cell adhesion via plasma membrane adhesion molecules"/>
    <property type="evidence" value="ECO:0007669"/>
    <property type="project" value="TreeGrafter"/>
</dbReference>
<dbReference type="GO" id="GO:0005509">
    <property type="term" value="F:calcium ion binding"/>
    <property type="evidence" value="ECO:0007669"/>
    <property type="project" value="InterPro"/>
</dbReference>
<sequence length="2257" mass="258191">MSLICVVLLTFVAAINTKLFVFADKPFQNITTVLSVSELYSELNVVSDNICNNHGKNVAIDVILIDSRATAINEDESRLLYKRHASSYSDNRKNFKDRPRIDQKSLLLVFDGTGSMHDDLKQLRSGAEEIIHDFSTREDSPIFNYVLVVFRDPNVEAPFETRKPEELLEKLKWINVSGGGDCPEMALNGLRIALKLALPNSLAFVFSDASAKDYSYYNEVVELIQAKQVTVNFLLTGDCDDQTSLGYKIYHQLSRVSNGQVYDMNKNNVKDVLVAIRHTMSHNYAALKSVDVENAGTSKTNLNVDKSITKLSVSITGENPTLSIRNPSNETVHSDDSLTLKNLKLVNIKDPNEGIWRIEAKADSSHSIRLSALSNLKFEFGFSLNDVEKKTETSHQPLVGHQNILSVFISDPSLVNELSNVTIFLVPSNPSEISTKFTIPLNKKSENHYETKPFDIPRQMFKIQLNGMDIHGNALERLLSTGLISSFGSAPEVNIEASQKEIYENDNLYLKCYVSSLFPVNITLLHNEQVIKQLFSNQSNELEFNIDDIKHNHSGNYKCLAVNNIGNQIQDLTIKVLSIPQVKLSTNWQEMKENSSYTLKCNLDRIKEMKVEILWLDNEDNILKIGNETYNFIAHANDHGKIIKCRIQTNEFTIEDSMKLDVQFSPKFTNNQQNFSSIQIFGAKINLDCKTNENPRKDFVQWFFTPKSSSIKRKIAVNNEDYISQVLEEGLYECLVSNKIGNVKRSWNISSLIPKESPKIILSNDVIIANQSEDVELACECYSCLPITNFTWIHDSINFQTYFSENIQENSFKTFMKIYNVSEVESGSFECKMQNKLGEDKVLIELLVQTIPKIDAILINDESKKEVSEIIEAIENEELSLECIIDGFPEPNVFWTKNDEKFVDDAFMYFKKLSIDDDGIYVCVSENSLGVTKKNVEIDVQYAPRKKRHIETDLEFYQKSRVILECDLVGNPKPNFLWFKNSKEIIVNEKYQMNNGNSILNFEATSVDDNGIYECIGFNKHGNLSIEFTVVILVAPKILQSNDEVIVIKKDEQLKLICDAFGYPLPQVRFVKDNIILSQKSTFELKYATPNISGIIHCIAENKAGNAEKIFYINIVQQPQIISHFENLTLKAFETRKIICEAEGIPIPNIQWIHEGGEMLSSNEILTLNSSSKQGTILCEAINSQGKDAKYFNLDIIKKPVILPIVKDLQTIQNVRENDDLELICPFENYDFIKWTFNNKTLDEINHKIIDKKLIIYNINRFSNGDWSCNVSNSAGNDSFSYNISILASPIIYASWNLNDRISDFLFTESDIDEKVFKLGEKLKLNCTAEGSPTPKIQWRKSADLISEGEIFEIENLQFHHSDIYTCSAKNNQGAVKKFFKVEVISSPIIDDSLPLQKEFQKSIGDSVLLKCSSIIANPPPLYFWLKDGEILDDESDDHLQIDNLDVSHDGKYRCIAKNRHGSAKIDFIISIYEPAKIIKAEEDHIAQRNDQLPLKLSCISRGHPLPIISWILNGHIMSTTSKLNIEKLFKTINDESIYFDGYGNAINYLDPFRVHLSKQKFYSQLTRIDSKTLKLDIVYKNREHLQSTKFNCYSFNALGRDERSVEVSVKKKPYIKEKNLHYVQEQEILEHLPLLLSCLIDGVPEPKIIWYKNRQQIYENETIKFLNNNKFLSIEETFSWHTGNYSCFSKNSEGELELNFNVVILSPPKVSEYTIIPSSEMNYFKDKSRTLQNNGSDNEINVLRGEDVVLECWVEASPQAKIHWVKLNFYDSSKNDILKESKNFLTLNDVKESSSYLCHANNSVGSIQKLFFINVQHAPEFISNNKLEEHVTVKLHHSINFECRIKSSPEATISWSHNSTSLAHFDNDFYFTSDRQILQIINVNKNHEGKFVCTAENELGKIQKVFYVTVEVPIRFTPWSEWSECTVSCGTGQQYRSRVCILLDGTPSYNCTGDNVQVRKCNDIKCPINGGWSSWSKWSVCPICYDEKIKKPFQKRSRKCDSPIPAFGGLQCDGLDVEERVCAIGICPINGGWSNWSTWSACSKSCGKGYKNRTRICNNPTPKYNGKYCEGDNAEYEECTIKPCNNYSLRKSLDKEDYQDNEIIDSTEHFREIAEFEIKSDENGEHRPYLFMQHREIEYSPPPKRMENLPKIKITLDTYKPISKDVYEQHLNDISKNEIDDEQLDDYFEASMIENSSEADSFVIESTTTEKYCGKGFKYNSIYRQCEEIDECKFKDTCKRTEKCINTIGSYRCEKI</sequence>
<dbReference type="PRINTS" id="PR01705">
    <property type="entry name" value="TSP1REPEAT"/>
</dbReference>
<dbReference type="Proteomes" id="UP001107558">
    <property type="component" value="Chromosome 1"/>
</dbReference>
<organism evidence="10 11">
    <name type="scientific">Polypedilum vanderplanki</name>
    <name type="common">Sleeping chironomid midge</name>
    <dbReference type="NCBI Taxonomy" id="319348"/>
    <lineage>
        <taxon>Eukaryota</taxon>
        <taxon>Metazoa</taxon>
        <taxon>Ecdysozoa</taxon>
        <taxon>Arthropoda</taxon>
        <taxon>Hexapoda</taxon>
        <taxon>Insecta</taxon>
        <taxon>Pterygota</taxon>
        <taxon>Neoptera</taxon>
        <taxon>Endopterygota</taxon>
        <taxon>Diptera</taxon>
        <taxon>Nematocera</taxon>
        <taxon>Chironomoidea</taxon>
        <taxon>Chironomidae</taxon>
        <taxon>Chironominae</taxon>
        <taxon>Polypedilum</taxon>
        <taxon>Polypedilum</taxon>
    </lineage>
</organism>
<keyword evidence="11" id="KW-1185">Reference proteome</keyword>
<dbReference type="Gene3D" id="3.40.50.410">
    <property type="entry name" value="von Willebrand factor, type A domain"/>
    <property type="match status" value="1"/>
</dbReference>
<dbReference type="SMART" id="SM00408">
    <property type="entry name" value="IGc2"/>
    <property type="match status" value="12"/>
</dbReference>
<feature type="domain" description="Ig-like" evidence="9">
    <location>
        <begin position="944"/>
        <end position="1031"/>
    </location>
</feature>
<proteinExistence type="predicted"/>
<dbReference type="FunFam" id="2.20.100.10:FF:000007">
    <property type="entry name" value="Thrombospondin 1"/>
    <property type="match status" value="1"/>
</dbReference>
<dbReference type="Pfam" id="PF23560">
    <property type="entry name" value="GBD_Hemicentin"/>
    <property type="match status" value="1"/>
</dbReference>
<dbReference type="PROSITE" id="PS50835">
    <property type="entry name" value="IG_LIKE"/>
    <property type="match status" value="14"/>
</dbReference>
<dbReference type="Pfam" id="PF13927">
    <property type="entry name" value="Ig_3"/>
    <property type="match status" value="4"/>
</dbReference>
<feature type="domain" description="Ig-like" evidence="9">
    <location>
        <begin position="1290"/>
        <end position="1383"/>
    </location>
</feature>
<dbReference type="SMART" id="SM00409">
    <property type="entry name" value="IG"/>
    <property type="match status" value="13"/>
</dbReference>
<evidence type="ECO:0000256" key="8">
    <source>
        <dbReference type="SAM" id="SignalP"/>
    </source>
</evidence>
<name>A0A9J6CG42_POLVA</name>
<dbReference type="InterPro" id="IPR000884">
    <property type="entry name" value="TSP1_rpt"/>
</dbReference>
<feature type="domain" description="Ig-like" evidence="9">
    <location>
        <begin position="1820"/>
        <end position="1910"/>
    </location>
</feature>
<dbReference type="InterPro" id="IPR056861">
    <property type="entry name" value="HMCN1-like_VWA"/>
</dbReference>
<dbReference type="InterPro" id="IPR050958">
    <property type="entry name" value="Cell_Adh-Cytoskel_Orgn"/>
</dbReference>
<dbReference type="InterPro" id="IPR036179">
    <property type="entry name" value="Ig-like_dom_sf"/>
</dbReference>
<feature type="domain" description="Ig-like" evidence="9">
    <location>
        <begin position="758"/>
        <end position="849"/>
    </location>
</feature>
<feature type="signal peptide" evidence="8">
    <location>
        <begin position="1"/>
        <end position="17"/>
    </location>
</feature>
<dbReference type="Gene3D" id="2.20.100.10">
    <property type="entry name" value="Thrombospondin type-1 (TSP1) repeat"/>
    <property type="match status" value="3"/>
</dbReference>
<dbReference type="SUPFAM" id="SSF82895">
    <property type="entry name" value="TSP-1 type 1 repeat"/>
    <property type="match status" value="3"/>
</dbReference>
<dbReference type="InterPro" id="IPR007110">
    <property type="entry name" value="Ig-like_dom"/>
</dbReference>
<comment type="subcellular location">
    <subcellularLocation>
        <location evidence="1">Secreted</location>
    </subcellularLocation>
</comment>
<dbReference type="InterPro" id="IPR003598">
    <property type="entry name" value="Ig_sub2"/>
</dbReference>
<feature type="domain" description="Ig-like" evidence="9">
    <location>
        <begin position="1119"/>
        <end position="1195"/>
    </location>
</feature>
<dbReference type="SMART" id="SM00209">
    <property type="entry name" value="TSP1"/>
    <property type="match status" value="3"/>
</dbReference>
<dbReference type="GO" id="GO:0005886">
    <property type="term" value="C:plasma membrane"/>
    <property type="evidence" value="ECO:0007669"/>
    <property type="project" value="TreeGrafter"/>
</dbReference>
<dbReference type="Gene3D" id="2.10.25.10">
    <property type="entry name" value="Laminin"/>
    <property type="match status" value="1"/>
</dbReference>
<gene>
    <name evidence="10" type="ORF">PVAND_010079</name>
</gene>
<evidence type="ECO:0000256" key="1">
    <source>
        <dbReference type="ARBA" id="ARBA00004613"/>
    </source>
</evidence>
<dbReference type="InterPro" id="IPR003599">
    <property type="entry name" value="Ig_sub"/>
</dbReference>
<evidence type="ECO:0000256" key="3">
    <source>
        <dbReference type="ARBA" id="ARBA00022729"/>
    </source>
</evidence>
<dbReference type="InterPro" id="IPR013098">
    <property type="entry name" value="Ig_I-set"/>
</dbReference>
<dbReference type="InterPro" id="IPR036383">
    <property type="entry name" value="TSP1_rpt_sf"/>
</dbReference>
<dbReference type="Gene3D" id="2.60.40.10">
    <property type="entry name" value="Immunoglobulins"/>
    <property type="match status" value="15"/>
</dbReference>
<dbReference type="OrthoDB" id="5985519at2759"/>